<evidence type="ECO:0000313" key="2">
    <source>
        <dbReference type="Proteomes" id="UP000025227"/>
    </source>
</evidence>
<feature type="region of interest" description="Disordered" evidence="1">
    <location>
        <begin position="1"/>
        <end position="169"/>
    </location>
</feature>
<feature type="compositionally biased region" description="Basic and acidic residues" evidence="1">
    <location>
        <begin position="35"/>
        <end position="57"/>
    </location>
</feature>
<dbReference type="Proteomes" id="UP000025227">
    <property type="component" value="Unplaced"/>
</dbReference>
<dbReference type="AlphaFoldDB" id="A0A7I4YIY7"/>
<proteinExistence type="predicted"/>
<feature type="compositionally biased region" description="Basic residues" evidence="1">
    <location>
        <begin position="97"/>
        <end position="110"/>
    </location>
</feature>
<evidence type="ECO:0000256" key="1">
    <source>
        <dbReference type="SAM" id="MobiDB-lite"/>
    </source>
</evidence>
<reference evidence="3" key="1">
    <citation type="submission" date="2020-12" db="UniProtKB">
        <authorList>
            <consortium name="WormBaseParasite"/>
        </authorList>
    </citation>
    <scope>IDENTIFICATION</scope>
    <source>
        <strain evidence="3">MHco3</strain>
    </source>
</reference>
<protein>
    <submittedName>
        <fullName evidence="3">Uncharacterized protein</fullName>
    </submittedName>
</protein>
<keyword evidence="2" id="KW-1185">Reference proteome</keyword>
<organism evidence="2 3">
    <name type="scientific">Haemonchus contortus</name>
    <name type="common">Barber pole worm</name>
    <dbReference type="NCBI Taxonomy" id="6289"/>
    <lineage>
        <taxon>Eukaryota</taxon>
        <taxon>Metazoa</taxon>
        <taxon>Ecdysozoa</taxon>
        <taxon>Nematoda</taxon>
        <taxon>Chromadorea</taxon>
        <taxon>Rhabditida</taxon>
        <taxon>Rhabditina</taxon>
        <taxon>Rhabditomorpha</taxon>
        <taxon>Strongyloidea</taxon>
        <taxon>Trichostrongylidae</taxon>
        <taxon>Haemonchus</taxon>
    </lineage>
</organism>
<accession>A0A7I4YIY7</accession>
<feature type="compositionally biased region" description="Basic and acidic residues" evidence="1">
    <location>
        <begin position="147"/>
        <end position="169"/>
    </location>
</feature>
<dbReference type="WBParaSite" id="HCON_00104600-00001">
    <property type="protein sequence ID" value="HCON_00104600-00001"/>
    <property type="gene ID" value="HCON_00104600"/>
</dbReference>
<sequence length="169" mass="19693">MPSQHYSHCPTRYSYSHSRSRDYSPLNRRSSTETSRSDRSSRDSYSREEDSVKETRRTIHRKRVVYSPIPRRNKSQKLQSARRRKEKEDDEPISSRTRSKTAAKRARKNKTSKELAKLGSTAPRTRRRKATGSAKKNSSSRRSRTGVGRDTKGRLRDALGRFTREATKY</sequence>
<evidence type="ECO:0000313" key="3">
    <source>
        <dbReference type="WBParaSite" id="HCON_00104600-00001"/>
    </source>
</evidence>
<feature type="compositionally biased region" description="Basic residues" evidence="1">
    <location>
        <begin position="71"/>
        <end position="85"/>
    </location>
</feature>
<dbReference type="OMA" id="SHCPTRY"/>
<name>A0A7I4YIY7_HAECO</name>